<keyword evidence="2" id="KW-1185">Reference proteome</keyword>
<protein>
    <submittedName>
        <fullName evidence="1">Uncharacterized protein</fullName>
    </submittedName>
</protein>
<proteinExistence type="predicted"/>
<name>A0ABR0HSS6_9PEZI</name>
<accession>A0ABR0HSS6</accession>
<gene>
    <name evidence="1" type="ORF">QC764_602040</name>
</gene>
<dbReference type="EMBL" id="JAFFHC010000006">
    <property type="protein sequence ID" value="KAK4671025.1"/>
    <property type="molecule type" value="Genomic_DNA"/>
</dbReference>
<dbReference type="Proteomes" id="UP001323617">
    <property type="component" value="Unassembled WGS sequence"/>
</dbReference>
<dbReference type="RefSeq" id="XP_062797321.1">
    <property type="nucleotide sequence ID" value="XM_062948718.1"/>
</dbReference>
<sequence>MSFPPTRAGLVLGLKMINNAWPSLHWNVWDYYMKAGGSYFGAKVGDKLVAWAHSLGFKPEDYPPTIRALMLSRRGPLFRANELEDKIRAYNIKLVLDECATHDDLDKSMEQYLTPIKELSLMDHEDANSQAIRAIGFVRECLVVPSSKEVTRFHKRTDKKFDELLRELIHSANSRGEGVNRDGLQRALNYEAEKLEKRGLDDWFWQTREYLETLMEH</sequence>
<reference evidence="1 2" key="1">
    <citation type="journal article" date="2023" name="bioRxiv">
        <title>High-quality genome assemblies of four members of thePodospora anserinaspecies complex.</title>
        <authorList>
            <person name="Ament-Velasquez S.L."/>
            <person name="Vogan A.A."/>
            <person name="Wallerman O."/>
            <person name="Hartmann F."/>
            <person name="Gautier V."/>
            <person name="Silar P."/>
            <person name="Giraud T."/>
            <person name="Johannesson H."/>
        </authorList>
    </citation>
    <scope>NUCLEOTIDE SEQUENCE [LARGE SCALE GENOMIC DNA]</scope>
    <source>
        <strain evidence="1 2">CBS 124.78</strain>
    </source>
</reference>
<evidence type="ECO:0000313" key="1">
    <source>
        <dbReference type="EMBL" id="KAK4671025.1"/>
    </source>
</evidence>
<organism evidence="1 2">
    <name type="scientific">Podospora pseudoanserina</name>
    <dbReference type="NCBI Taxonomy" id="2609844"/>
    <lineage>
        <taxon>Eukaryota</taxon>
        <taxon>Fungi</taxon>
        <taxon>Dikarya</taxon>
        <taxon>Ascomycota</taxon>
        <taxon>Pezizomycotina</taxon>
        <taxon>Sordariomycetes</taxon>
        <taxon>Sordariomycetidae</taxon>
        <taxon>Sordariales</taxon>
        <taxon>Podosporaceae</taxon>
        <taxon>Podospora</taxon>
    </lineage>
</organism>
<dbReference type="GeneID" id="87969583"/>
<evidence type="ECO:0000313" key="2">
    <source>
        <dbReference type="Proteomes" id="UP001323617"/>
    </source>
</evidence>
<comment type="caution">
    <text evidence="1">The sequence shown here is derived from an EMBL/GenBank/DDBJ whole genome shotgun (WGS) entry which is preliminary data.</text>
</comment>